<dbReference type="GO" id="GO:0005737">
    <property type="term" value="C:cytoplasm"/>
    <property type="evidence" value="ECO:0007669"/>
    <property type="project" value="TreeGrafter"/>
</dbReference>
<dbReference type="GO" id="GO:0008270">
    <property type="term" value="F:zinc ion binding"/>
    <property type="evidence" value="ECO:0007669"/>
    <property type="project" value="UniProtKB-KW"/>
</dbReference>
<evidence type="ECO:0000313" key="9">
    <source>
        <dbReference type="Proteomes" id="UP000674143"/>
    </source>
</evidence>
<feature type="compositionally biased region" description="Low complexity" evidence="6">
    <location>
        <begin position="378"/>
        <end position="389"/>
    </location>
</feature>
<dbReference type="PANTHER" id="PTHR45705:SF1">
    <property type="entry name" value="FI20236P1"/>
    <property type="match status" value="1"/>
</dbReference>
<keyword evidence="4" id="KW-0862">Zinc</keyword>
<gene>
    <name evidence="8" type="ORF">LSCM4_02832</name>
</gene>
<dbReference type="SMART" id="SM00105">
    <property type="entry name" value="ArfGap"/>
    <property type="match status" value="1"/>
</dbReference>
<dbReference type="SUPFAM" id="SSF57863">
    <property type="entry name" value="ArfGap/RecO-like zinc finger"/>
    <property type="match status" value="1"/>
</dbReference>
<dbReference type="EMBL" id="JAFHLR010000032">
    <property type="protein sequence ID" value="KAG5470138.1"/>
    <property type="molecule type" value="Genomic_DNA"/>
</dbReference>
<dbReference type="AlphaFoldDB" id="A0A836KLI7"/>
<keyword evidence="9" id="KW-1185">Reference proteome</keyword>
<evidence type="ECO:0000256" key="5">
    <source>
        <dbReference type="PROSITE-ProRule" id="PRU00288"/>
    </source>
</evidence>
<dbReference type="PRINTS" id="PR00405">
    <property type="entry name" value="REVINTRACTNG"/>
</dbReference>
<dbReference type="Proteomes" id="UP000674143">
    <property type="component" value="Unassembled WGS sequence"/>
</dbReference>
<evidence type="ECO:0000256" key="2">
    <source>
        <dbReference type="ARBA" id="ARBA00022723"/>
    </source>
</evidence>
<evidence type="ECO:0000256" key="3">
    <source>
        <dbReference type="ARBA" id="ARBA00022771"/>
    </source>
</evidence>
<evidence type="ECO:0000259" key="7">
    <source>
        <dbReference type="PROSITE" id="PS50115"/>
    </source>
</evidence>
<feature type="compositionally biased region" description="Basic and acidic residues" evidence="6">
    <location>
        <begin position="399"/>
        <end position="408"/>
    </location>
</feature>
<evidence type="ECO:0000256" key="1">
    <source>
        <dbReference type="ARBA" id="ARBA00022468"/>
    </source>
</evidence>
<dbReference type="InterPro" id="IPR038508">
    <property type="entry name" value="ArfGAP_dom_sf"/>
</dbReference>
<dbReference type="RefSeq" id="XP_067060404.1">
    <property type="nucleotide sequence ID" value="XM_067204852.1"/>
</dbReference>
<proteinExistence type="predicted"/>
<keyword evidence="3 5" id="KW-0863">Zinc-finger</keyword>
<keyword evidence="2" id="KW-0479">Metal-binding</keyword>
<dbReference type="Gene3D" id="1.10.220.150">
    <property type="entry name" value="Arf GTPase activating protein"/>
    <property type="match status" value="1"/>
</dbReference>
<dbReference type="SMR" id="A0A836KLI7"/>
<keyword evidence="1" id="KW-0343">GTPase activation</keyword>
<dbReference type="CDD" id="cd08204">
    <property type="entry name" value="ArfGap"/>
    <property type="match status" value="1"/>
</dbReference>
<dbReference type="GO" id="GO:0005096">
    <property type="term" value="F:GTPase activator activity"/>
    <property type="evidence" value="ECO:0007669"/>
    <property type="project" value="UniProtKB-KW"/>
</dbReference>
<dbReference type="PANTHER" id="PTHR45705">
    <property type="entry name" value="FI20236P1"/>
    <property type="match status" value="1"/>
</dbReference>
<reference evidence="9" key="2">
    <citation type="journal article" date="2021" name="Sci. Data">
        <title>Chromosome-scale genome sequencing, assembly and annotation of six genomes from subfamily Leishmaniinae.</title>
        <authorList>
            <person name="Almutairi H."/>
            <person name="Urbaniak M.D."/>
            <person name="Bates M.D."/>
            <person name="Jariyapan N."/>
            <person name="Kwakye-Nuako G."/>
            <person name="Thomaz Soccol V."/>
            <person name="Al-Salem W.S."/>
            <person name="Dillon R.J."/>
            <person name="Bates P.A."/>
            <person name="Gatherer D."/>
        </authorList>
    </citation>
    <scope>NUCLEOTIDE SEQUENCE [LARGE SCALE GENOMIC DNA]</scope>
</reference>
<dbReference type="Pfam" id="PF01412">
    <property type="entry name" value="ArfGap"/>
    <property type="match status" value="1"/>
</dbReference>
<protein>
    <recommendedName>
        <fullName evidence="7">Arf-GAP domain-containing protein</fullName>
    </recommendedName>
</protein>
<dbReference type="InterPro" id="IPR037278">
    <property type="entry name" value="ARFGAP/RecO"/>
</dbReference>
<dbReference type="InterPro" id="IPR001164">
    <property type="entry name" value="ArfGAP_dom"/>
</dbReference>
<accession>A0A836KLI7</accession>
<evidence type="ECO:0000313" key="8">
    <source>
        <dbReference type="EMBL" id="KAG5470138.1"/>
    </source>
</evidence>
<sequence length="730" mass="78648">MASIHRQSREVQDRHLRQLLALLKQPDNNECMDCCARNPTWASVNLGIFICIRCSGLHRQLGVHISKVKSCTMDLWEPEQIAFMSTMGNQRAKRAFEATIPASYVKPAEREASAAVMKWIRLKYVQRRYYRPLPSPAAGARIETADDAPKGMKLTKAPSGVNGARYLQSDASKKIAIKAVPPIFTSVARTLAAADAPHPVLDPNILPQVVLSASCVSSQKEAAILEWLRTTASCVSQEELSSLSASPAQATTEAKNSVSDSVSFPIDGECKPPPRSIPCPRITTTVTAEKGAGPPGSSSASHEAAVTEVEVKRHRTAKRRPPTEPDATLDAVMMKAATRVQTLVAAPEDCELADSPASQLHLDPLADAEQAARATSIAETGPPAEAAARTRPHRHRRKEVPPEDEFVRHPVMSEPPIPLVSCQPGYPRPDSALASSPRGETARVEPTRLSPHAADDSKVVAQHDCKSHRSECQLLPVPPRRRPTKQQATRPVLGLGSGLASLSTSETGASLLPSTHELMMPPTANPTAVAALRPMEQYTHVVPPVVDATCTRSVAAINSSSASLRSTMAGRATPTLMCAPFTLPAAGTPAHPRGGAWETGQTQDVLSQPYRHGNSLQVSLWQPTHEAEKRIPDPDMHSAGYAFLCELPSCRPAFERGSAEASSTPSARFRASHLSPAADGSTQLSAPPPLRGCLPTENTAALNSMLQMQRQLEEQLRVLKERFLQKSPRC</sequence>
<evidence type="ECO:0000256" key="4">
    <source>
        <dbReference type="ARBA" id="ARBA00022833"/>
    </source>
</evidence>
<organism evidence="8 9">
    <name type="scientific">Leishmania orientalis</name>
    <dbReference type="NCBI Taxonomy" id="2249476"/>
    <lineage>
        <taxon>Eukaryota</taxon>
        <taxon>Discoba</taxon>
        <taxon>Euglenozoa</taxon>
        <taxon>Kinetoplastea</taxon>
        <taxon>Metakinetoplastina</taxon>
        <taxon>Trypanosomatida</taxon>
        <taxon>Trypanosomatidae</taxon>
        <taxon>Leishmaniinae</taxon>
        <taxon>Leishmania</taxon>
    </lineage>
</organism>
<evidence type="ECO:0000256" key="6">
    <source>
        <dbReference type="SAM" id="MobiDB-lite"/>
    </source>
</evidence>
<dbReference type="KEGG" id="loi:92358786"/>
<dbReference type="FunFam" id="1.10.220.150:FF:000009">
    <property type="entry name" value="stromal membrane-associated protein 1 isoform X1"/>
    <property type="match status" value="1"/>
</dbReference>
<comment type="caution">
    <text evidence="8">The sequence shown here is derived from an EMBL/GenBank/DDBJ whole genome shotgun (WGS) entry which is preliminary data.</text>
</comment>
<dbReference type="PROSITE" id="PS50115">
    <property type="entry name" value="ARFGAP"/>
    <property type="match status" value="1"/>
</dbReference>
<feature type="region of interest" description="Disordered" evidence="6">
    <location>
        <begin position="656"/>
        <end position="692"/>
    </location>
</feature>
<dbReference type="GeneID" id="92358786"/>
<feature type="region of interest" description="Disordered" evidence="6">
    <location>
        <begin position="371"/>
        <end position="410"/>
    </location>
</feature>
<feature type="domain" description="Arf-GAP" evidence="7">
    <location>
        <begin position="13"/>
        <end position="137"/>
    </location>
</feature>
<name>A0A836KLI7_9TRYP</name>
<reference evidence="9" key="1">
    <citation type="journal article" date="2021" name="Microbiol. Resour. Announc.">
        <title>LGAAP: Leishmaniinae Genome Assembly and Annotation Pipeline.</title>
        <authorList>
            <person name="Almutairi H."/>
            <person name="Urbaniak M.D."/>
            <person name="Bates M.D."/>
            <person name="Jariyapan N."/>
            <person name="Kwakye-Nuako G."/>
            <person name="Thomaz-Soccol V."/>
            <person name="Al-Salem W.S."/>
            <person name="Dillon R.J."/>
            <person name="Bates P.A."/>
            <person name="Gatherer D."/>
        </authorList>
    </citation>
    <scope>NUCLEOTIDE SEQUENCE [LARGE SCALE GENOMIC DNA]</scope>
</reference>
<dbReference type="InterPro" id="IPR051718">
    <property type="entry name" value="ARF_GTPase-activating"/>
</dbReference>
<feature type="region of interest" description="Disordered" evidence="6">
    <location>
        <begin position="425"/>
        <end position="456"/>
    </location>
</feature>